<dbReference type="Pfam" id="PF07705">
    <property type="entry name" value="CARDB"/>
    <property type="match status" value="5"/>
</dbReference>
<accession>A0A1L9AVR3</accession>
<sequence>MWYVGARISTPEDGNPSNDTRISAPVGIGFRPDLVITSVKAPASVEPGQPLSAQVTVCNLSTQASGTRVSLFLSEDANIRLPSPAGPPPEDVLVGEASVPPLFSGQCTTVPVSGLALPPPPSRPDIRAFHLGAVVDPNNAIPEFFEDNNTHPGYLLGVGRGADFIITSVKGPASAQPGQSFTAEVTVCNQGTQAGSTDVALLLSEDASIRVPSPSAPSEDVVAGERSVPLLAPGECSTVFLFGQAQPPATNSPDVRAFHLGAVVDPGNSSQELIEDNNTHPGYLLGVGNGTDFVITSVKGPASVQPGQSLTAEVTVCNQGTQAGGTRMALVLSEDASIRAPSPSAPFGDTLVGAAQVPALFPGRCATVSLSGNISPPPASGPGTRAFHLGAVVDPDNATPELIEDNNTHSGFLLGVGNGADFVITSVKGPASVEPGQPLTAQVTVCNQGTQAENTRVALLLSEDEFISYPSPSAPSMDSLVNAKQLDPIAPGQCATVSLSGAVQVPPMSRQDVRAFHLGAVVDPDNATLELIEDNNTHSGYLLGVGAGADFVITSVKGPASAQPGQPLTAEVAVCNQGTRAESTRVTLLLSKDESIRVPSSSAPSEDVVVGEQPVPPVLPGQCVTVTLSGQAYGSPPRWPGDWGFYLGAVVDPNNATPELIEDNNVHSGYRLGVGPEADFFISEMESPVFVRSGQSLGVELTVCNQGTRAGSTGVRVLLSMDATLDLSSPQGPSEDVLVGEVSTQILQPGWCQTVSVSGNAYPPPANPDMPGLYYVGAVVNPVGAPELFTDNNTLLGGWIYIAP</sequence>
<dbReference type="EMBL" id="MPIN01000023">
    <property type="protein sequence ID" value="OJH34098.1"/>
    <property type="molecule type" value="Genomic_DNA"/>
</dbReference>
<feature type="domain" description="CARDB" evidence="1">
    <location>
        <begin position="31"/>
        <end position="150"/>
    </location>
</feature>
<dbReference type="InterPro" id="IPR011635">
    <property type="entry name" value="CARDB"/>
</dbReference>
<evidence type="ECO:0000313" key="3">
    <source>
        <dbReference type="Proteomes" id="UP000182229"/>
    </source>
</evidence>
<gene>
    <name evidence="2" type="ORF">BON30_45295</name>
</gene>
<proteinExistence type="predicted"/>
<name>A0A1L9AVR3_9BACT</name>
<dbReference type="Gene3D" id="2.60.40.10">
    <property type="entry name" value="Immunoglobulins"/>
    <property type="match status" value="6"/>
</dbReference>
<comment type="caution">
    <text evidence="2">The sequence shown here is derived from an EMBL/GenBank/DDBJ whole genome shotgun (WGS) entry which is preliminary data.</text>
</comment>
<feature type="domain" description="CARDB" evidence="1">
    <location>
        <begin position="549"/>
        <end position="668"/>
    </location>
</feature>
<feature type="domain" description="CARDB" evidence="1">
    <location>
        <begin position="162"/>
        <end position="279"/>
    </location>
</feature>
<feature type="domain" description="CARDB" evidence="1">
    <location>
        <begin position="291"/>
        <end position="410"/>
    </location>
</feature>
<protein>
    <recommendedName>
        <fullName evidence="1">CARDB domain-containing protein</fullName>
    </recommendedName>
</protein>
<evidence type="ECO:0000313" key="2">
    <source>
        <dbReference type="EMBL" id="OJH34098.1"/>
    </source>
</evidence>
<dbReference type="Proteomes" id="UP000182229">
    <property type="component" value="Unassembled WGS sequence"/>
</dbReference>
<dbReference type="InterPro" id="IPR013783">
    <property type="entry name" value="Ig-like_fold"/>
</dbReference>
<feature type="domain" description="CARDB" evidence="1">
    <location>
        <begin position="420"/>
        <end position="539"/>
    </location>
</feature>
<reference evidence="3" key="1">
    <citation type="submission" date="2016-11" db="EMBL/GenBank/DDBJ databases">
        <authorList>
            <person name="Shukria A."/>
            <person name="Stevens D.C."/>
        </authorList>
    </citation>
    <scope>NUCLEOTIDE SEQUENCE [LARGE SCALE GENOMIC DNA]</scope>
    <source>
        <strain evidence="3">Cbfe23</strain>
    </source>
</reference>
<keyword evidence="3" id="KW-1185">Reference proteome</keyword>
<evidence type="ECO:0000259" key="1">
    <source>
        <dbReference type="Pfam" id="PF07705"/>
    </source>
</evidence>
<dbReference type="AlphaFoldDB" id="A0A1L9AVR3"/>
<dbReference type="STRING" id="83449.BON30_45295"/>
<organism evidence="2 3">
    <name type="scientific">Cystobacter ferrugineus</name>
    <dbReference type="NCBI Taxonomy" id="83449"/>
    <lineage>
        <taxon>Bacteria</taxon>
        <taxon>Pseudomonadati</taxon>
        <taxon>Myxococcota</taxon>
        <taxon>Myxococcia</taxon>
        <taxon>Myxococcales</taxon>
        <taxon>Cystobacterineae</taxon>
        <taxon>Archangiaceae</taxon>
        <taxon>Cystobacter</taxon>
    </lineage>
</organism>
<reference evidence="2 3" key="2">
    <citation type="submission" date="2016-12" db="EMBL/GenBank/DDBJ databases">
        <title>Draft Genome Sequence of Cystobacter ferrugineus Strain Cbfe23.</title>
        <authorList>
            <person name="Akbar S."/>
            <person name="Dowd S.E."/>
            <person name="Stevens D.C."/>
        </authorList>
    </citation>
    <scope>NUCLEOTIDE SEQUENCE [LARGE SCALE GENOMIC DNA]</scope>
    <source>
        <strain evidence="2 3">Cbfe23</strain>
    </source>
</reference>